<keyword evidence="2 7" id="KW-0285">Flavoprotein</keyword>
<dbReference type="InterPro" id="IPR013785">
    <property type="entry name" value="Aldolase_TIM"/>
</dbReference>
<evidence type="ECO:0000256" key="2">
    <source>
        <dbReference type="ARBA" id="ARBA00022630"/>
    </source>
</evidence>
<dbReference type="InterPro" id="IPR008259">
    <property type="entry name" value="FMN_hydac_DH_AS"/>
</dbReference>
<dbReference type="PROSITE" id="PS00557">
    <property type="entry name" value="FMN_HYDROXY_ACID_DH_1"/>
    <property type="match status" value="1"/>
</dbReference>
<protein>
    <submittedName>
        <fullName evidence="9">4-hydroxymandelate oxidase</fullName>
    </submittedName>
</protein>
<evidence type="ECO:0000256" key="5">
    <source>
        <dbReference type="ARBA" id="ARBA00024042"/>
    </source>
</evidence>
<dbReference type="PROSITE" id="PS51349">
    <property type="entry name" value="FMN_HYDROXY_ACID_DH_2"/>
    <property type="match status" value="1"/>
</dbReference>
<feature type="binding site" evidence="7">
    <location>
        <begin position="301"/>
        <end position="302"/>
    </location>
    <ligand>
        <name>FMN</name>
        <dbReference type="ChEBI" id="CHEBI:58210"/>
    </ligand>
</feature>
<evidence type="ECO:0000313" key="10">
    <source>
        <dbReference type="Proteomes" id="UP000294901"/>
    </source>
</evidence>
<dbReference type="GO" id="GO:0010181">
    <property type="term" value="F:FMN binding"/>
    <property type="evidence" value="ECO:0007669"/>
    <property type="project" value="InterPro"/>
</dbReference>
<dbReference type="PIRSF" id="PIRSF000138">
    <property type="entry name" value="Al-hdrx_acd_dh"/>
    <property type="match status" value="1"/>
</dbReference>
<dbReference type="InterPro" id="IPR012133">
    <property type="entry name" value="Alpha-hydoxy_acid_DH_FMN"/>
</dbReference>
<name>A0A4R6JZH3_9ACTN</name>
<dbReference type="EMBL" id="SNWR01000001">
    <property type="protein sequence ID" value="TDO41827.1"/>
    <property type="molecule type" value="Genomic_DNA"/>
</dbReference>
<keyword evidence="10" id="KW-1185">Reference proteome</keyword>
<feature type="binding site" evidence="7">
    <location>
        <begin position="278"/>
        <end position="282"/>
    </location>
    <ligand>
        <name>FMN</name>
        <dbReference type="ChEBI" id="CHEBI:58210"/>
    </ligand>
</feature>
<feature type="binding site" evidence="7">
    <location>
        <begin position="79"/>
        <end position="81"/>
    </location>
    <ligand>
        <name>FMN</name>
        <dbReference type="ChEBI" id="CHEBI:58210"/>
    </ligand>
</feature>
<feature type="binding site" evidence="7">
    <location>
        <position position="158"/>
    </location>
    <ligand>
        <name>FMN</name>
        <dbReference type="ChEBI" id="CHEBI:58210"/>
    </ligand>
</feature>
<dbReference type="AlphaFoldDB" id="A0A4R6JZH3"/>
<reference evidence="9 10" key="1">
    <citation type="submission" date="2019-03" db="EMBL/GenBank/DDBJ databases">
        <title>Sequencing the genomes of 1000 actinobacteria strains.</title>
        <authorList>
            <person name="Klenk H.-P."/>
        </authorList>
    </citation>
    <scope>NUCLEOTIDE SEQUENCE [LARGE SCALE GENOMIC DNA]</scope>
    <source>
        <strain evidence="9 10">DSM 43805</strain>
    </source>
</reference>
<evidence type="ECO:0000256" key="4">
    <source>
        <dbReference type="ARBA" id="ARBA00023002"/>
    </source>
</evidence>
<feature type="binding site" evidence="7">
    <location>
        <position position="250"/>
    </location>
    <ligand>
        <name>glyoxylate</name>
        <dbReference type="ChEBI" id="CHEBI:36655"/>
    </ligand>
</feature>
<feature type="domain" description="FMN hydroxy acid dehydrogenase" evidence="8">
    <location>
        <begin position="1"/>
        <end position="352"/>
    </location>
</feature>
<proteinExistence type="inferred from homology"/>
<gene>
    <name evidence="9" type="ORF">C8E87_5575</name>
</gene>
<organism evidence="9 10">
    <name type="scientific">Paractinoplanes brasiliensis</name>
    <dbReference type="NCBI Taxonomy" id="52695"/>
    <lineage>
        <taxon>Bacteria</taxon>
        <taxon>Bacillati</taxon>
        <taxon>Actinomycetota</taxon>
        <taxon>Actinomycetes</taxon>
        <taxon>Micromonosporales</taxon>
        <taxon>Micromonosporaceae</taxon>
        <taxon>Paractinoplanes</taxon>
    </lineage>
</organism>
<dbReference type="PANTHER" id="PTHR10578:SF107">
    <property type="entry name" value="2-HYDROXYACID OXIDASE 1"/>
    <property type="match status" value="1"/>
</dbReference>
<dbReference type="RefSeq" id="WP_133875803.1">
    <property type="nucleotide sequence ID" value="NZ_BOMD01000064.1"/>
</dbReference>
<accession>A0A4R6JZH3</accession>
<sequence>MSRDLATLPQITAAGLAALTPEVRDFLEGGAGRERTLARNTAAFDDWQLRPRLMRGLGEPSLATRFMGVDLDLPLLAGPLGADRLFHPDGQQAVARAAATAGIASMAPEAGSFSLEDLCAAAPAAVRFGQLHPTGSRDSFLRMLGRFEDAGFDAIVVTCDCPVAGWRERNRRNGFIPPQEVVGGNYPNDSETFQNLFSAGGTGWDWVTLGRAMRHTSLPWLAKGIMTEPDAQAALDAGAAAIGVSNHGGRQLDDLPAALNALPAIAAAVGDHAQISFDGGVRRGSDVVKALALGADVVILGRLIFHGLAAAGESGVLAVLELLREEISTTLTLLGHGGVADLDEQAVENRGV</sequence>
<comment type="similarity">
    <text evidence="5">Belongs to the FMN-dependent alpha-hydroxy acid dehydrogenase family.</text>
</comment>
<feature type="binding site" evidence="7">
    <location>
        <position position="247"/>
    </location>
    <ligand>
        <name>glyoxylate</name>
        <dbReference type="ChEBI" id="CHEBI:36655"/>
    </ligand>
</feature>
<evidence type="ECO:0000259" key="8">
    <source>
        <dbReference type="PROSITE" id="PS51349"/>
    </source>
</evidence>
<dbReference type="OrthoDB" id="9770452at2"/>
<dbReference type="GO" id="GO:0016491">
    <property type="term" value="F:oxidoreductase activity"/>
    <property type="evidence" value="ECO:0007669"/>
    <property type="project" value="UniProtKB-KW"/>
</dbReference>
<dbReference type="Proteomes" id="UP000294901">
    <property type="component" value="Unassembled WGS sequence"/>
</dbReference>
<dbReference type="PANTHER" id="PTHR10578">
    <property type="entry name" value="S -2-HYDROXY-ACID OXIDASE-RELATED"/>
    <property type="match status" value="1"/>
</dbReference>
<evidence type="ECO:0000256" key="3">
    <source>
        <dbReference type="ARBA" id="ARBA00022643"/>
    </source>
</evidence>
<dbReference type="SUPFAM" id="SSF51395">
    <property type="entry name" value="FMN-linked oxidoreductases"/>
    <property type="match status" value="1"/>
</dbReference>
<dbReference type="Pfam" id="PF01070">
    <property type="entry name" value="FMN_dh"/>
    <property type="match status" value="1"/>
</dbReference>
<evidence type="ECO:0000313" key="9">
    <source>
        <dbReference type="EMBL" id="TDO41827.1"/>
    </source>
</evidence>
<evidence type="ECO:0000256" key="6">
    <source>
        <dbReference type="PIRSR" id="PIRSR000138-1"/>
    </source>
</evidence>
<feature type="binding site" evidence="7">
    <location>
        <position position="167"/>
    </location>
    <ligand>
        <name>glyoxylate</name>
        <dbReference type="ChEBI" id="CHEBI:36655"/>
    </ligand>
</feature>
<feature type="binding site" evidence="7">
    <location>
        <position position="130"/>
    </location>
    <ligand>
        <name>FMN</name>
        <dbReference type="ChEBI" id="CHEBI:58210"/>
    </ligand>
</feature>
<feature type="binding site" evidence="7">
    <location>
        <position position="223"/>
    </location>
    <ligand>
        <name>FMN</name>
        <dbReference type="ChEBI" id="CHEBI:58210"/>
    </ligand>
</feature>
<comment type="cofactor">
    <cofactor evidence="1">
        <name>FMN</name>
        <dbReference type="ChEBI" id="CHEBI:58210"/>
    </cofactor>
</comment>
<keyword evidence="3 7" id="KW-0288">FMN</keyword>
<dbReference type="InterPro" id="IPR000262">
    <property type="entry name" value="FMN-dep_DH"/>
</dbReference>
<dbReference type="Gene3D" id="3.20.20.70">
    <property type="entry name" value="Aldolase class I"/>
    <property type="match status" value="1"/>
</dbReference>
<feature type="binding site" evidence="7">
    <location>
        <position position="245"/>
    </location>
    <ligand>
        <name>FMN</name>
        <dbReference type="ChEBI" id="CHEBI:58210"/>
    </ligand>
</feature>
<evidence type="ECO:0000256" key="1">
    <source>
        <dbReference type="ARBA" id="ARBA00001917"/>
    </source>
</evidence>
<evidence type="ECO:0000256" key="7">
    <source>
        <dbReference type="PIRSR" id="PIRSR000138-2"/>
    </source>
</evidence>
<dbReference type="CDD" id="cd02809">
    <property type="entry name" value="alpha_hydroxyacid_oxid_FMN"/>
    <property type="match status" value="1"/>
</dbReference>
<comment type="caution">
    <text evidence="9">The sequence shown here is derived from an EMBL/GenBank/DDBJ whole genome shotgun (WGS) entry which is preliminary data.</text>
</comment>
<feature type="active site" description="Proton acceptor" evidence="6">
    <location>
        <position position="247"/>
    </location>
</feature>
<keyword evidence="4" id="KW-0560">Oxidoreductase</keyword>
<dbReference type="InterPro" id="IPR037396">
    <property type="entry name" value="FMN_HAD"/>
</dbReference>